<feature type="chain" id="PRO_5042201385" evidence="2">
    <location>
        <begin position="23"/>
        <end position="99"/>
    </location>
</feature>
<protein>
    <submittedName>
        <fullName evidence="3">Uncharacterized protein</fullName>
    </submittedName>
</protein>
<evidence type="ECO:0000256" key="1">
    <source>
        <dbReference type="SAM" id="MobiDB-lite"/>
    </source>
</evidence>
<keyword evidence="4" id="KW-1185">Reference proteome</keyword>
<reference evidence="3" key="2">
    <citation type="journal article" date="2021" name="Genome Biol. Evol.">
        <title>Developing a high-quality reference genome for a parasitic bivalve with doubly uniparental inheritance (Bivalvia: Unionida).</title>
        <authorList>
            <person name="Smith C.H."/>
        </authorList>
    </citation>
    <scope>NUCLEOTIDE SEQUENCE</scope>
    <source>
        <strain evidence="3">CHS0354</strain>
        <tissue evidence="3">Mantle</tissue>
    </source>
</reference>
<feature type="region of interest" description="Disordered" evidence="1">
    <location>
        <begin position="75"/>
        <end position="99"/>
    </location>
</feature>
<dbReference type="EMBL" id="JAEAOA010001548">
    <property type="protein sequence ID" value="KAK3611345.1"/>
    <property type="molecule type" value="Genomic_DNA"/>
</dbReference>
<reference evidence="3" key="1">
    <citation type="journal article" date="2021" name="Genome Biol. Evol.">
        <title>A High-Quality Reference Genome for a Parasitic Bivalve with Doubly Uniparental Inheritance (Bivalvia: Unionida).</title>
        <authorList>
            <person name="Smith C.H."/>
        </authorList>
    </citation>
    <scope>NUCLEOTIDE SEQUENCE</scope>
    <source>
        <strain evidence="3">CHS0354</strain>
    </source>
</reference>
<gene>
    <name evidence="3" type="ORF">CHS0354_025873</name>
</gene>
<evidence type="ECO:0000313" key="4">
    <source>
        <dbReference type="Proteomes" id="UP001195483"/>
    </source>
</evidence>
<sequence>MKGKCIAVLAIMLVCQILVAQSSDPPKVKPARYKKGNFMQWYGKRLNNQTTTEPTADVTMAIPVVEFSPLSGFAGRKSGTSENGEKFYRPTGLRNRIRD</sequence>
<name>A0AAE0TJ52_9BIVA</name>
<dbReference type="AlphaFoldDB" id="A0AAE0TJ52"/>
<evidence type="ECO:0000313" key="3">
    <source>
        <dbReference type="EMBL" id="KAK3611345.1"/>
    </source>
</evidence>
<feature type="signal peptide" evidence="2">
    <location>
        <begin position="1"/>
        <end position="22"/>
    </location>
</feature>
<keyword evidence="2" id="KW-0732">Signal</keyword>
<evidence type="ECO:0000256" key="2">
    <source>
        <dbReference type="SAM" id="SignalP"/>
    </source>
</evidence>
<organism evidence="3 4">
    <name type="scientific">Potamilus streckersoni</name>
    <dbReference type="NCBI Taxonomy" id="2493646"/>
    <lineage>
        <taxon>Eukaryota</taxon>
        <taxon>Metazoa</taxon>
        <taxon>Spiralia</taxon>
        <taxon>Lophotrochozoa</taxon>
        <taxon>Mollusca</taxon>
        <taxon>Bivalvia</taxon>
        <taxon>Autobranchia</taxon>
        <taxon>Heteroconchia</taxon>
        <taxon>Palaeoheterodonta</taxon>
        <taxon>Unionida</taxon>
        <taxon>Unionoidea</taxon>
        <taxon>Unionidae</taxon>
        <taxon>Ambleminae</taxon>
        <taxon>Lampsilini</taxon>
        <taxon>Potamilus</taxon>
    </lineage>
</organism>
<proteinExistence type="predicted"/>
<dbReference type="Proteomes" id="UP001195483">
    <property type="component" value="Unassembled WGS sequence"/>
</dbReference>
<reference evidence="3" key="3">
    <citation type="submission" date="2023-05" db="EMBL/GenBank/DDBJ databases">
        <authorList>
            <person name="Smith C.H."/>
        </authorList>
    </citation>
    <scope>NUCLEOTIDE SEQUENCE</scope>
    <source>
        <strain evidence="3">CHS0354</strain>
        <tissue evidence="3">Mantle</tissue>
    </source>
</reference>
<comment type="caution">
    <text evidence="3">The sequence shown here is derived from an EMBL/GenBank/DDBJ whole genome shotgun (WGS) entry which is preliminary data.</text>
</comment>
<accession>A0AAE0TJ52</accession>